<proteinExistence type="predicted"/>
<feature type="region of interest" description="Disordered" evidence="1">
    <location>
        <begin position="1"/>
        <end position="49"/>
    </location>
</feature>
<evidence type="ECO:0000313" key="2">
    <source>
        <dbReference type="EMBL" id="EGI59369.1"/>
    </source>
</evidence>
<name>F4X2E4_ACREC</name>
<feature type="compositionally biased region" description="Basic and acidic residues" evidence="1">
    <location>
        <begin position="1"/>
        <end position="20"/>
    </location>
</feature>
<sequence>KMEKTKKVDKLPLDPQREFLDMDTDDEDFGRQESPETEEEQSSEPIKPVFDKQDLDKLVILPSLFIDTVSYTYLYVYHFSIFI</sequence>
<dbReference type="AlphaFoldDB" id="F4X2E4"/>
<dbReference type="EMBL" id="GL888578">
    <property type="protein sequence ID" value="EGI59369.1"/>
    <property type="molecule type" value="Genomic_DNA"/>
</dbReference>
<feature type="non-terminal residue" evidence="2">
    <location>
        <position position="1"/>
    </location>
</feature>
<dbReference type="Proteomes" id="UP000007755">
    <property type="component" value="Unassembled WGS sequence"/>
</dbReference>
<evidence type="ECO:0000313" key="3">
    <source>
        <dbReference type="Proteomes" id="UP000007755"/>
    </source>
</evidence>
<dbReference type="InParanoid" id="F4X2E4"/>
<evidence type="ECO:0000256" key="1">
    <source>
        <dbReference type="SAM" id="MobiDB-lite"/>
    </source>
</evidence>
<keyword evidence="3" id="KW-1185">Reference proteome</keyword>
<accession>F4X2E4</accession>
<gene>
    <name evidence="2" type="ORF">G5I_12467</name>
</gene>
<organism evidence="3">
    <name type="scientific">Acromyrmex echinatior</name>
    <name type="common">Panamanian leafcutter ant</name>
    <name type="synonym">Acromyrmex octospinosus echinatior</name>
    <dbReference type="NCBI Taxonomy" id="103372"/>
    <lineage>
        <taxon>Eukaryota</taxon>
        <taxon>Metazoa</taxon>
        <taxon>Ecdysozoa</taxon>
        <taxon>Arthropoda</taxon>
        <taxon>Hexapoda</taxon>
        <taxon>Insecta</taxon>
        <taxon>Pterygota</taxon>
        <taxon>Neoptera</taxon>
        <taxon>Endopterygota</taxon>
        <taxon>Hymenoptera</taxon>
        <taxon>Apocrita</taxon>
        <taxon>Aculeata</taxon>
        <taxon>Formicoidea</taxon>
        <taxon>Formicidae</taxon>
        <taxon>Myrmicinae</taxon>
        <taxon>Acromyrmex</taxon>
    </lineage>
</organism>
<protein>
    <submittedName>
        <fullName evidence="2">Uncharacterized protein</fullName>
    </submittedName>
</protein>
<reference evidence="2" key="1">
    <citation type="submission" date="2011-02" db="EMBL/GenBank/DDBJ databases">
        <title>The genome of the leaf-cutting ant Acromyrmex echinatior suggests key adaptations to social evolution and fungus farming.</title>
        <authorList>
            <person name="Nygaard S."/>
            <person name="Zhang G."/>
        </authorList>
    </citation>
    <scope>NUCLEOTIDE SEQUENCE</scope>
</reference>